<dbReference type="PROSITE" id="PS50097">
    <property type="entry name" value="BTB"/>
    <property type="match status" value="1"/>
</dbReference>
<name>A0A397JSL8_9GLOM</name>
<evidence type="ECO:0000259" key="2">
    <source>
        <dbReference type="PROSITE" id="PS51886"/>
    </source>
</evidence>
<proteinExistence type="predicted"/>
<dbReference type="InterPro" id="IPR011333">
    <property type="entry name" value="SKP1/BTB/POZ_sf"/>
</dbReference>
<dbReference type="AlphaFoldDB" id="A0A397JSL8"/>
<dbReference type="OrthoDB" id="194443at2759"/>
<dbReference type="InterPro" id="IPR052407">
    <property type="entry name" value="BTB_POZ_domain_cont_9"/>
</dbReference>
<dbReference type="SMART" id="SM00225">
    <property type="entry name" value="BTB"/>
    <property type="match status" value="1"/>
</dbReference>
<protein>
    <recommendedName>
        <fullName evidence="5">BTB domain-containing protein</fullName>
    </recommendedName>
</protein>
<comment type="caution">
    <text evidence="3">The sequence shown here is derived from an EMBL/GenBank/DDBJ whole genome shotgun (WGS) entry which is preliminary data.</text>
</comment>
<dbReference type="Gene3D" id="3.30.710.10">
    <property type="entry name" value="Potassium Channel Kv1.1, Chain A"/>
    <property type="match status" value="1"/>
</dbReference>
<accession>A0A397JSL8</accession>
<dbReference type="InterPro" id="IPR000210">
    <property type="entry name" value="BTB/POZ_dom"/>
</dbReference>
<dbReference type="Proteomes" id="UP000266861">
    <property type="component" value="Unassembled WGS sequence"/>
</dbReference>
<dbReference type="EMBL" id="PQFF01000007">
    <property type="protein sequence ID" value="RHZ89918.1"/>
    <property type="molecule type" value="Genomic_DNA"/>
</dbReference>
<dbReference type="Pfam" id="PF07534">
    <property type="entry name" value="TLD"/>
    <property type="match status" value="1"/>
</dbReference>
<feature type="domain" description="TLDc" evidence="2">
    <location>
        <begin position="304"/>
        <end position="485"/>
    </location>
</feature>
<evidence type="ECO:0000313" key="4">
    <source>
        <dbReference type="Proteomes" id="UP000266861"/>
    </source>
</evidence>
<dbReference type="SUPFAM" id="SSF54695">
    <property type="entry name" value="POZ domain"/>
    <property type="match status" value="1"/>
</dbReference>
<evidence type="ECO:0000313" key="3">
    <source>
        <dbReference type="EMBL" id="RHZ89918.1"/>
    </source>
</evidence>
<evidence type="ECO:0008006" key="5">
    <source>
        <dbReference type="Google" id="ProtNLM"/>
    </source>
</evidence>
<dbReference type="InterPro" id="IPR006571">
    <property type="entry name" value="TLDc_dom"/>
</dbReference>
<dbReference type="GO" id="GO:0005737">
    <property type="term" value="C:cytoplasm"/>
    <property type="evidence" value="ECO:0007669"/>
    <property type="project" value="TreeGrafter"/>
</dbReference>
<dbReference type="PROSITE" id="PS51886">
    <property type="entry name" value="TLDC"/>
    <property type="match status" value="1"/>
</dbReference>
<reference evidence="3 4" key="1">
    <citation type="submission" date="2018-08" db="EMBL/GenBank/DDBJ databases">
        <title>Genome and evolution of the arbuscular mycorrhizal fungus Diversispora epigaea (formerly Glomus versiforme) and its bacterial endosymbionts.</title>
        <authorList>
            <person name="Sun X."/>
            <person name="Fei Z."/>
            <person name="Harrison M."/>
        </authorList>
    </citation>
    <scope>NUCLEOTIDE SEQUENCE [LARGE SCALE GENOMIC DNA]</scope>
    <source>
        <strain evidence="3 4">IT104</strain>
    </source>
</reference>
<dbReference type="PANTHER" id="PTHR46306:SF1">
    <property type="entry name" value="BTB_POZ DOMAIN-CONTAINING PROTEIN 9"/>
    <property type="match status" value="1"/>
</dbReference>
<evidence type="ECO:0000259" key="1">
    <source>
        <dbReference type="PROSITE" id="PS50097"/>
    </source>
</evidence>
<organism evidence="3 4">
    <name type="scientific">Diversispora epigaea</name>
    <dbReference type="NCBI Taxonomy" id="1348612"/>
    <lineage>
        <taxon>Eukaryota</taxon>
        <taxon>Fungi</taxon>
        <taxon>Fungi incertae sedis</taxon>
        <taxon>Mucoromycota</taxon>
        <taxon>Glomeromycotina</taxon>
        <taxon>Glomeromycetes</taxon>
        <taxon>Diversisporales</taxon>
        <taxon>Diversisporaceae</taxon>
        <taxon>Diversispora</taxon>
    </lineage>
</organism>
<dbReference type="Pfam" id="PF00651">
    <property type="entry name" value="BTB"/>
    <property type="match status" value="1"/>
</dbReference>
<gene>
    <name evidence="3" type="ORF">Glove_9g178</name>
</gene>
<feature type="domain" description="BTB" evidence="1">
    <location>
        <begin position="23"/>
        <end position="95"/>
    </location>
</feature>
<dbReference type="PANTHER" id="PTHR46306">
    <property type="entry name" value="BTB/POZ DOMAIN-CONTAINING PROTEIN 9"/>
    <property type="match status" value="1"/>
</dbReference>
<keyword evidence="4" id="KW-1185">Reference proteome</keyword>
<sequence length="487" mass="57031">MSLKFLEKLSQDFTELLDDNEEYNVIIEVGKDIDKKSFTAHSTVLRYRSSYFKNELTNTKVNENNIKIFIKPNIASQVFEIILKYIYGGIVNVENVDTKVIYELMIATKEFEFEELSKKLESHLIESKASWLRTHFSFVYHSIFKINKFKDLENFYNNIIAKYPKLIFESENFASLQELALVSILKNNDLRMEESKIWEHTIKWGISQGSNLPVKLEEWSDENFKTLKTILQDCLPLIRYFQISKTDVMDKVKPYKKILDEQLWDDLMQNLTFPDRPIKSIIFPARSISVHETLPPRENKSFSTIIKEENALEISSWIDYKSTPYSSLDMPHEFKLVLRGSRDGFDPQTFWDICHGYANTVAILKVEGTDEILGGFNPSRWNKYADNVCIKPKDSFIFSLKNGNIQDSILSRVKYPERGFCNYEQRHIYGGLSFGNEDLKMKSRVSNFSQDCFCLCSGESIHFEKPIRTTDEFFSIIDYEIFQIIKK</sequence>